<sequence length="41" mass="4430">MSERVRGVRPEGSAQRGTSEHVTREDAASNHPFAGVPEARP</sequence>
<proteinExistence type="predicted"/>
<comment type="caution">
    <text evidence="2">The sequence shown here is derived from an EMBL/GenBank/DDBJ whole genome shotgun (WGS) entry which is preliminary data.</text>
</comment>
<keyword evidence="3" id="KW-1185">Reference proteome</keyword>
<feature type="region of interest" description="Disordered" evidence="1">
    <location>
        <begin position="1"/>
        <end position="41"/>
    </location>
</feature>
<protein>
    <submittedName>
        <fullName evidence="2">Uncharacterized protein</fullName>
    </submittedName>
</protein>
<evidence type="ECO:0000256" key="1">
    <source>
        <dbReference type="SAM" id="MobiDB-lite"/>
    </source>
</evidence>
<name>A0A3D9ST66_9ACTN</name>
<dbReference type="EMBL" id="QTTT01000001">
    <property type="protein sequence ID" value="REE99166.1"/>
    <property type="molecule type" value="Genomic_DNA"/>
</dbReference>
<gene>
    <name evidence="2" type="ORF">DFJ69_4673</name>
</gene>
<feature type="compositionally biased region" description="Basic and acidic residues" evidence="1">
    <location>
        <begin position="18"/>
        <end position="28"/>
    </location>
</feature>
<reference evidence="2 3" key="1">
    <citation type="submission" date="2018-08" db="EMBL/GenBank/DDBJ databases">
        <title>Sequencing the genomes of 1000 actinobacteria strains.</title>
        <authorList>
            <person name="Klenk H.-P."/>
        </authorList>
    </citation>
    <scope>NUCLEOTIDE SEQUENCE [LARGE SCALE GENOMIC DNA]</scope>
    <source>
        <strain evidence="2 3">DSM 43927</strain>
    </source>
</reference>
<accession>A0A3D9ST66</accession>
<evidence type="ECO:0000313" key="3">
    <source>
        <dbReference type="Proteomes" id="UP000256661"/>
    </source>
</evidence>
<dbReference type="Proteomes" id="UP000256661">
    <property type="component" value="Unassembled WGS sequence"/>
</dbReference>
<dbReference type="AlphaFoldDB" id="A0A3D9ST66"/>
<evidence type="ECO:0000313" key="2">
    <source>
        <dbReference type="EMBL" id="REE99166.1"/>
    </source>
</evidence>
<organism evidence="2 3">
    <name type="scientific">Thermomonospora umbrina</name>
    <dbReference type="NCBI Taxonomy" id="111806"/>
    <lineage>
        <taxon>Bacteria</taxon>
        <taxon>Bacillati</taxon>
        <taxon>Actinomycetota</taxon>
        <taxon>Actinomycetes</taxon>
        <taxon>Streptosporangiales</taxon>
        <taxon>Thermomonosporaceae</taxon>
        <taxon>Thermomonospora</taxon>
    </lineage>
</organism>